<keyword evidence="7" id="KW-0653">Protein transport</keyword>
<reference evidence="12 13" key="1">
    <citation type="submission" date="2020-11" db="EMBL/GenBank/DDBJ databases">
        <authorList>
            <person name="Sun Q."/>
        </authorList>
    </citation>
    <scope>NUCLEOTIDE SEQUENCE [LARGE SCALE GENOMIC DNA]</scope>
    <source>
        <strain evidence="12 13">P8398</strain>
    </source>
</reference>
<dbReference type="InterPro" id="IPR006260">
    <property type="entry name" value="TonB/TolA_C"/>
</dbReference>
<gene>
    <name evidence="12" type="ORF">IV454_27235</name>
</gene>
<keyword evidence="10" id="KW-0732">Signal</keyword>
<sequence length="131" mass="13458">MTPSTSSTSLIPTRLTRSVALLALAAGCMAASAHAAPARAANTHAIVNLTSCAKPAYPAEARAAHQAGTVKLAFLVDASGDVVDTKVKKSSGHVALDDAARNAIKLCKFSAATAKGKPVESWVDIAYVWKL</sequence>
<dbReference type="Pfam" id="PF03544">
    <property type="entry name" value="TonB_C"/>
    <property type="match status" value="1"/>
</dbReference>
<keyword evidence="6" id="KW-0812">Transmembrane</keyword>
<dbReference type="PANTHER" id="PTHR33446">
    <property type="entry name" value="PROTEIN TONB-RELATED"/>
    <property type="match status" value="1"/>
</dbReference>
<feature type="domain" description="TonB C-terminal" evidence="11">
    <location>
        <begin position="42"/>
        <end position="131"/>
    </location>
</feature>
<dbReference type="PROSITE" id="PS52015">
    <property type="entry name" value="TONB_CTD"/>
    <property type="match status" value="1"/>
</dbReference>
<evidence type="ECO:0000256" key="7">
    <source>
        <dbReference type="ARBA" id="ARBA00022927"/>
    </source>
</evidence>
<evidence type="ECO:0000256" key="4">
    <source>
        <dbReference type="ARBA" id="ARBA00022475"/>
    </source>
</evidence>
<evidence type="ECO:0000256" key="5">
    <source>
        <dbReference type="ARBA" id="ARBA00022519"/>
    </source>
</evidence>
<name>A0AA49A7H8_9BURK</name>
<organism evidence="12 13">
    <name type="scientific">Massilia antarctica</name>
    <dbReference type="NCBI Taxonomy" id="2765360"/>
    <lineage>
        <taxon>Bacteria</taxon>
        <taxon>Pseudomonadati</taxon>
        <taxon>Pseudomonadota</taxon>
        <taxon>Betaproteobacteria</taxon>
        <taxon>Burkholderiales</taxon>
        <taxon>Oxalobacteraceae</taxon>
        <taxon>Telluria group</taxon>
        <taxon>Massilia</taxon>
    </lineage>
</organism>
<feature type="signal peptide" evidence="10">
    <location>
        <begin position="1"/>
        <end position="35"/>
    </location>
</feature>
<keyword evidence="9" id="KW-0472">Membrane</keyword>
<feature type="chain" id="PRO_5046371938" evidence="10">
    <location>
        <begin position="36"/>
        <end position="131"/>
    </location>
</feature>
<keyword evidence="8" id="KW-1133">Transmembrane helix</keyword>
<dbReference type="InterPro" id="IPR051045">
    <property type="entry name" value="TonB-dependent_transducer"/>
</dbReference>
<keyword evidence="3" id="KW-0813">Transport</keyword>
<evidence type="ECO:0000256" key="9">
    <source>
        <dbReference type="ARBA" id="ARBA00023136"/>
    </source>
</evidence>
<dbReference type="Proteomes" id="UP000662888">
    <property type="component" value="Chromosome"/>
</dbReference>
<keyword evidence="13" id="KW-1185">Reference proteome</keyword>
<evidence type="ECO:0000256" key="3">
    <source>
        <dbReference type="ARBA" id="ARBA00022448"/>
    </source>
</evidence>
<evidence type="ECO:0000256" key="1">
    <source>
        <dbReference type="ARBA" id="ARBA00004383"/>
    </source>
</evidence>
<evidence type="ECO:0000313" key="12">
    <source>
        <dbReference type="EMBL" id="QPI49126.1"/>
    </source>
</evidence>
<dbReference type="SUPFAM" id="SSF74653">
    <property type="entry name" value="TolA/TonB C-terminal domain"/>
    <property type="match status" value="1"/>
</dbReference>
<protein>
    <submittedName>
        <fullName evidence="12">Energy transducer TonB</fullName>
    </submittedName>
</protein>
<dbReference type="InterPro" id="IPR037682">
    <property type="entry name" value="TonB_C"/>
</dbReference>
<evidence type="ECO:0000259" key="11">
    <source>
        <dbReference type="PROSITE" id="PS52015"/>
    </source>
</evidence>
<dbReference type="Gene3D" id="3.30.1150.10">
    <property type="match status" value="1"/>
</dbReference>
<dbReference type="PANTHER" id="PTHR33446:SF2">
    <property type="entry name" value="PROTEIN TONB"/>
    <property type="match status" value="1"/>
</dbReference>
<comment type="similarity">
    <text evidence="2">Belongs to the TonB family.</text>
</comment>
<dbReference type="RefSeq" id="WP_206088710.1">
    <property type="nucleotide sequence ID" value="NZ_CP065053.1"/>
</dbReference>
<proteinExistence type="inferred from homology"/>
<evidence type="ECO:0000256" key="10">
    <source>
        <dbReference type="SAM" id="SignalP"/>
    </source>
</evidence>
<evidence type="ECO:0000313" key="13">
    <source>
        <dbReference type="Proteomes" id="UP000662888"/>
    </source>
</evidence>
<evidence type="ECO:0000256" key="2">
    <source>
        <dbReference type="ARBA" id="ARBA00006555"/>
    </source>
</evidence>
<keyword evidence="4" id="KW-1003">Cell membrane</keyword>
<dbReference type="EMBL" id="CP065053">
    <property type="protein sequence ID" value="QPI49126.1"/>
    <property type="molecule type" value="Genomic_DNA"/>
</dbReference>
<dbReference type="NCBIfam" id="TIGR01352">
    <property type="entry name" value="tonB_Cterm"/>
    <property type="match status" value="1"/>
</dbReference>
<comment type="subcellular location">
    <subcellularLocation>
        <location evidence="1">Cell inner membrane</location>
        <topology evidence="1">Single-pass membrane protein</topology>
        <orientation evidence="1">Periplasmic side</orientation>
    </subcellularLocation>
</comment>
<keyword evidence="5" id="KW-0997">Cell inner membrane</keyword>
<accession>A0AA49A7H8</accession>
<evidence type="ECO:0000256" key="8">
    <source>
        <dbReference type="ARBA" id="ARBA00022989"/>
    </source>
</evidence>
<evidence type="ECO:0000256" key="6">
    <source>
        <dbReference type="ARBA" id="ARBA00022692"/>
    </source>
</evidence>